<dbReference type="NCBIfam" id="TIGR03851">
    <property type="entry name" value="chitin_NgcE"/>
    <property type="match status" value="1"/>
</dbReference>
<comment type="similarity">
    <text evidence="2">Belongs to the bacterial solute-binding protein 1 family.</text>
</comment>
<feature type="region of interest" description="Disordered" evidence="5">
    <location>
        <begin position="36"/>
        <end position="55"/>
    </location>
</feature>
<keyword evidence="8" id="KW-1185">Reference proteome</keyword>
<dbReference type="RefSeq" id="WP_141781900.1">
    <property type="nucleotide sequence ID" value="NZ_VFOV01000001.1"/>
</dbReference>
<reference evidence="7 8" key="1">
    <citation type="submission" date="2019-06" db="EMBL/GenBank/DDBJ databases">
        <title>Sequencing the genomes of 1000 actinobacteria strains.</title>
        <authorList>
            <person name="Klenk H.-P."/>
        </authorList>
    </citation>
    <scope>NUCLEOTIDE SEQUENCE [LARGE SCALE GENOMIC DNA]</scope>
    <source>
        <strain evidence="7 8">DSM 25218</strain>
    </source>
</reference>
<dbReference type="PANTHER" id="PTHR43649">
    <property type="entry name" value="ARABINOSE-BINDING PROTEIN-RELATED"/>
    <property type="match status" value="1"/>
</dbReference>
<feature type="signal peptide" evidence="6">
    <location>
        <begin position="1"/>
        <end position="32"/>
    </location>
</feature>
<dbReference type="AlphaFoldDB" id="A0A543AC47"/>
<dbReference type="EMBL" id="VFOV01000001">
    <property type="protein sequence ID" value="TQL70100.1"/>
    <property type="molecule type" value="Genomic_DNA"/>
</dbReference>
<dbReference type="Proteomes" id="UP000320209">
    <property type="component" value="Unassembled WGS sequence"/>
</dbReference>
<evidence type="ECO:0000256" key="2">
    <source>
        <dbReference type="ARBA" id="ARBA00008520"/>
    </source>
</evidence>
<gene>
    <name evidence="7" type="ORF">FB381_4027</name>
</gene>
<dbReference type="Gene3D" id="3.40.190.10">
    <property type="entry name" value="Periplasmic binding protein-like II"/>
    <property type="match status" value="2"/>
</dbReference>
<dbReference type="InterPro" id="IPR022386">
    <property type="entry name" value="Chitin_NgcE"/>
</dbReference>
<dbReference type="PROSITE" id="PS51318">
    <property type="entry name" value="TAT"/>
    <property type="match status" value="1"/>
</dbReference>
<comment type="caution">
    <text evidence="7">The sequence shown here is derived from an EMBL/GenBank/DDBJ whole genome shotgun (WGS) entry which is preliminary data.</text>
</comment>
<evidence type="ECO:0000313" key="7">
    <source>
        <dbReference type="EMBL" id="TQL70100.1"/>
    </source>
</evidence>
<comment type="subcellular location">
    <subcellularLocation>
        <location evidence="1">Cell envelope</location>
    </subcellularLocation>
</comment>
<proteinExistence type="inferred from homology"/>
<dbReference type="InterPro" id="IPR006311">
    <property type="entry name" value="TAT_signal"/>
</dbReference>
<evidence type="ECO:0000313" key="8">
    <source>
        <dbReference type="Proteomes" id="UP000320209"/>
    </source>
</evidence>
<feature type="chain" id="PRO_5021799683" evidence="6">
    <location>
        <begin position="33"/>
        <end position="470"/>
    </location>
</feature>
<dbReference type="InterPro" id="IPR050490">
    <property type="entry name" value="Bact_solute-bd_prot1"/>
</dbReference>
<evidence type="ECO:0000256" key="4">
    <source>
        <dbReference type="ARBA" id="ARBA00022729"/>
    </source>
</evidence>
<dbReference type="SUPFAM" id="SSF53850">
    <property type="entry name" value="Periplasmic binding protein-like II"/>
    <property type="match status" value="1"/>
</dbReference>
<sequence>MSQQLHGRLDRRTLLRGSLAGAALVSLSGALAACGAPGSDSEKSGGGTKSDTNPFGMAKDSTVDAVIFDGGYGFDYVEFAGGVVGKEFADSKVKVSATSKIATELQPRFVGGTPPDLIDNSGADLIGYSTIASQLETLDDVFEADNYEGTKIADTLYPKVEQPGTFGGKFVAINYVMTLYAVWHSASLFEENGWTAPKTWDEALDLGAKAKAKKKYLFVWGKEAATYYRTLVIDSAAKEGGDEVRLALENLDKKAWSHPTIQSILEKLAEMVKQGMFVPGGAGTQFTAAQAKWSNDQQALLYPSGGWIENEMKKSTKDGFEMTGIPEFTLTENSKMPYEAIRAAAGEGYIVPSKAKNPAGGKELLRAMLSKEAATNFAKTKLAPTIVKDTVPADGFGSAALKSQTSMLDGAGENVFNFQFYDYYGTNADELVVWNSFLSGDLDVKGLTQKVQAIFDKVADDSSVEKLKVT</sequence>
<evidence type="ECO:0000256" key="5">
    <source>
        <dbReference type="SAM" id="MobiDB-lite"/>
    </source>
</evidence>
<name>A0A543AC47_9ACTN</name>
<accession>A0A543AC47</accession>
<keyword evidence="3" id="KW-0813">Transport</keyword>
<dbReference type="Pfam" id="PF01547">
    <property type="entry name" value="SBP_bac_1"/>
    <property type="match status" value="1"/>
</dbReference>
<keyword evidence="4 6" id="KW-0732">Signal</keyword>
<evidence type="ECO:0000256" key="6">
    <source>
        <dbReference type="SAM" id="SignalP"/>
    </source>
</evidence>
<dbReference type="OrthoDB" id="8663148at2"/>
<dbReference type="GO" id="GO:0030313">
    <property type="term" value="C:cell envelope"/>
    <property type="evidence" value="ECO:0007669"/>
    <property type="project" value="UniProtKB-SubCell"/>
</dbReference>
<protein>
    <submittedName>
        <fullName evidence="7">Carbohydrate ABC transporter substrate-binding protein (CUT1 family)</fullName>
    </submittedName>
</protein>
<organism evidence="7 8">
    <name type="scientific">Nocardioides albertanoniae</name>
    <dbReference type="NCBI Taxonomy" id="1175486"/>
    <lineage>
        <taxon>Bacteria</taxon>
        <taxon>Bacillati</taxon>
        <taxon>Actinomycetota</taxon>
        <taxon>Actinomycetes</taxon>
        <taxon>Propionibacteriales</taxon>
        <taxon>Nocardioidaceae</taxon>
        <taxon>Nocardioides</taxon>
    </lineage>
</organism>
<dbReference type="InterPro" id="IPR006059">
    <property type="entry name" value="SBP"/>
</dbReference>
<evidence type="ECO:0000256" key="3">
    <source>
        <dbReference type="ARBA" id="ARBA00022448"/>
    </source>
</evidence>
<evidence type="ECO:0000256" key="1">
    <source>
        <dbReference type="ARBA" id="ARBA00004196"/>
    </source>
</evidence>
<dbReference type="PANTHER" id="PTHR43649:SF31">
    <property type="entry name" value="SN-GLYCEROL-3-PHOSPHATE-BINDING PERIPLASMIC PROTEIN UGPB"/>
    <property type="match status" value="1"/>
</dbReference>